<dbReference type="SUPFAM" id="SSF53098">
    <property type="entry name" value="Ribonuclease H-like"/>
    <property type="match status" value="1"/>
</dbReference>
<organism evidence="2 3">
    <name type="scientific">Mucuna pruriens</name>
    <name type="common">Velvet bean</name>
    <name type="synonym">Dolichos pruriens</name>
    <dbReference type="NCBI Taxonomy" id="157652"/>
    <lineage>
        <taxon>Eukaryota</taxon>
        <taxon>Viridiplantae</taxon>
        <taxon>Streptophyta</taxon>
        <taxon>Embryophyta</taxon>
        <taxon>Tracheophyta</taxon>
        <taxon>Spermatophyta</taxon>
        <taxon>Magnoliopsida</taxon>
        <taxon>eudicotyledons</taxon>
        <taxon>Gunneridae</taxon>
        <taxon>Pentapetalae</taxon>
        <taxon>rosids</taxon>
        <taxon>fabids</taxon>
        <taxon>Fabales</taxon>
        <taxon>Fabaceae</taxon>
        <taxon>Papilionoideae</taxon>
        <taxon>50 kb inversion clade</taxon>
        <taxon>NPAAA clade</taxon>
        <taxon>indigoferoid/millettioid clade</taxon>
        <taxon>Phaseoleae</taxon>
        <taxon>Mucuna</taxon>
    </lineage>
</organism>
<dbReference type="InterPro" id="IPR036397">
    <property type="entry name" value="RNaseH_sf"/>
</dbReference>
<gene>
    <name evidence="2" type="ORF">CR513_04053</name>
</gene>
<dbReference type="Gene3D" id="1.10.340.70">
    <property type="match status" value="1"/>
</dbReference>
<dbReference type="OrthoDB" id="1739513at2759"/>
<dbReference type="InterPro" id="IPR012337">
    <property type="entry name" value="RNaseH-like_sf"/>
</dbReference>
<dbReference type="InterPro" id="IPR041588">
    <property type="entry name" value="Integrase_H2C2"/>
</dbReference>
<evidence type="ECO:0000313" key="2">
    <source>
        <dbReference type="EMBL" id="RDY11302.1"/>
    </source>
</evidence>
<accession>A0A371I8E4</accession>
<dbReference type="PANTHER" id="PTHR47266">
    <property type="entry name" value="ENDONUCLEASE-RELATED"/>
    <property type="match status" value="1"/>
</dbReference>
<dbReference type="GO" id="GO:0003676">
    <property type="term" value="F:nucleic acid binding"/>
    <property type="evidence" value="ECO:0007669"/>
    <property type="project" value="InterPro"/>
</dbReference>
<feature type="non-terminal residue" evidence="2">
    <location>
        <position position="1"/>
    </location>
</feature>
<dbReference type="InterPro" id="IPR052160">
    <property type="entry name" value="Gypsy_RT_Integrase-like"/>
</dbReference>
<dbReference type="Gene3D" id="3.30.420.10">
    <property type="entry name" value="Ribonuclease H-like superfamily/Ribonuclease H"/>
    <property type="match status" value="1"/>
</dbReference>
<reference evidence="2" key="1">
    <citation type="submission" date="2018-05" db="EMBL/GenBank/DDBJ databases">
        <title>Draft genome of Mucuna pruriens seed.</title>
        <authorList>
            <person name="Nnadi N.E."/>
            <person name="Vos R."/>
            <person name="Hasami M.H."/>
            <person name="Devisetty U.K."/>
            <person name="Aguiy J.C."/>
        </authorList>
    </citation>
    <scope>NUCLEOTIDE SEQUENCE [LARGE SCALE GENOMIC DNA]</scope>
    <source>
        <strain evidence="2">JCA_2017</strain>
    </source>
</reference>
<dbReference type="Proteomes" id="UP000257109">
    <property type="component" value="Unassembled WGS sequence"/>
</dbReference>
<protein>
    <recommendedName>
        <fullName evidence="1">Integrase zinc-binding domain-containing protein</fullName>
    </recommendedName>
</protein>
<dbReference type="EMBL" id="QJKJ01000667">
    <property type="protein sequence ID" value="RDY11302.1"/>
    <property type="molecule type" value="Genomic_DNA"/>
</dbReference>
<dbReference type="AlphaFoldDB" id="A0A371I8E4"/>
<evidence type="ECO:0000313" key="3">
    <source>
        <dbReference type="Proteomes" id="UP000257109"/>
    </source>
</evidence>
<comment type="caution">
    <text evidence="2">The sequence shown here is derived from an EMBL/GenBank/DDBJ whole genome shotgun (WGS) entry which is preliminary data.</text>
</comment>
<feature type="domain" description="Integrase zinc-binding" evidence="1">
    <location>
        <begin position="38"/>
        <end position="60"/>
    </location>
</feature>
<name>A0A371I8E4_MUCPR</name>
<proteinExistence type="predicted"/>
<sequence>MVDKASARFSSWQACNLLMVGKVLNLSKAVRQAIPSAGYYWPTLKQDCMEYVKRCDKCQRFVEGHKAPPERLHSITSPWPFFKWGVDILGSFPPVPGQLFTSIEHPQSNNQAKAANKVILRGPRRRLEEAKGQWAEELPHILWSYHTTPHSTTNETPFHFTFGTKAMVPVEIGEPSPRMALFEPGRNEELRANLDLLQEA</sequence>
<evidence type="ECO:0000259" key="1">
    <source>
        <dbReference type="Pfam" id="PF17921"/>
    </source>
</evidence>
<keyword evidence="3" id="KW-1185">Reference proteome</keyword>
<dbReference type="Pfam" id="PF17921">
    <property type="entry name" value="Integrase_H2C2"/>
    <property type="match status" value="1"/>
</dbReference>